<dbReference type="Proteomes" id="UP000252519">
    <property type="component" value="Unassembled WGS sequence"/>
</dbReference>
<feature type="compositionally biased region" description="Acidic residues" evidence="2">
    <location>
        <begin position="408"/>
        <end position="420"/>
    </location>
</feature>
<keyword evidence="1" id="KW-0175">Coiled coil</keyword>
<feature type="compositionally biased region" description="Basic and acidic residues" evidence="2">
    <location>
        <begin position="334"/>
        <end position="346"/>
    </location>
</feature>
<feature type="compositionally biased region" description="Polar residues" evidence="2">
    <location>
        <begin position="174"/>
        <end position="185"/>
    </location>
</feature>
<name>A0A368FXC2_ANCCA</name>
<accession>A0A368FXC2</accession>
<feature type="compositionally biased region" description="Polar residues" evidence="2">
    <location>
        <begin position="243"/>
        <end position="258"/>
    </location>
</feature>
<proteinExistence type="predicted"/>
<feature type="compositionally biased region" description="Low complexity" evidence="2">
    <location>
        <begin position="224"/>
        <end position="236"/>
    </location>
</feature>
<feature type="compositionally biased region" description="Low complexity" evidence="2">
    <location>
        <begin position="186"/>
        <end position="199"/>
    </location>
</feature>
<dbReference type="STRING" id="29170.A0A368FXC2"/>
<feature type="compositionally biased region" description="Low complexity" evidence="2">
    <location>
        <begin position="130"/>
        <end position="143"/>
    </location>
</feature>
<evidence type="ECO:0000313" key="3">
    <source>
        <dbReference type="EMBL" id="RCN36128.1"/>
    </source>
</evidence>
<protein>
    <submittedName>
        <fullName evidence="3">Uncharacterized protein</fullName>
    </submittedName>
</protein>
<feature type="coiled-coil region" evidence="1">
    <location>
        <begin position="12"/>
        <end position="116"/>
    </location>
</feature>
<organism evidence="3 4">
    <name type="scientific">Ancylostoma caninum</name>
    <name type="common">Dog hookworm</name>
    <dbReference type="NCBI Taxonomy" id="29170"/>
    <lineage>
        <taxon>Eukaryota</taxon>
        <taxon>Metazoa</taxon>
        <taxon>Ecdysozoa</taxon>
        <taxon>Nematoda</taxon>
        <taxon>Chromadorea</taxon>
        <taxon>Rhabditida</taxon>
        <taxon>Rhabditina</taxon>
        <taxon>Rhabditomorpha</taxon>
        <taxon>Strongyloidea</taxon>
        <taxon>Ancylostomatidae</taxon>
        <taxon>Ancylostomatinae</taxon>
        <taxon>Ancylostoma</taxon>
    </lineage>
</organism>
<evidence type="ECO:0000313" key="4">
    <source>
        <dbReference type="Proteomes" id="UP000252519"/>
    </source>
</evidence>
<feature type="region of interest" description="Disordered" evidence="2">
    <location>
        <begin position="118"/>
        <end position="199"/>
    </location>
</feature>
<evidence type="ECO:0000256" key="2">
    <source>
        <dbReference type="SAM" id="MobiDB-lite"/>
    </source>
</evidence>
<feature type="compositionally biased region" description="Polar residues" evidence="2">
    <location>
        <begin position="118"/>
        <end position="129"/>
    </location>
</feature>
<reference evidence="3 4" key="1">
    <citation type="submission" date="2014-10" db="EMBL/GenBank/DDBJ databases">
        <title>Draft genome of the hookworm Ancylostoma caninum.</title>
        <authorList>
            <person name="Mitreva M."/>
        </authorList>
    </citation>
    <scope>NUCLEOTIDE SEQUENCE [LARGE SCALE GENOMIC DNA]</scope>
    <source>
        <strain evidence="3 4">Baltimore</strain>
    </source>
</reference>
<feature type="region of interest" description="Disordered" evidence="2">
    <location>
        <begin position="224"/>
        <end position="258"/>
    </location>
</feature>
<feature type="compositionally biased region" description="Low complexity" evidence="2">
    <location>
        <begin position="282"/>
        <end position="300"/>
    </location>
</feature>
<feature type="region of interest" description="Disordered" evidence="2">
    <location>
        <begin position="439"/>
        <end position="531"/>
    </location>
</feature>
<feature type="compositionally biased region" description="Acidic residues" evidence="2">
    <location>
        <begin position="439"/>
        <end position="471"/>
    </location>
</feature>
<dbReference type="OrthoDB" id="5867062at2759"/>
<sequence length="531" mass="55266">MPRRPTNFLFQNAEDKQKISSLEAEVARLKSIPPSTSAVGASSSQDLNTMKERISSLEEENAKLTNDLTSKIGEYEEVRFRLNAMAPSFEKSQARVAQLTAEKSDLMARIASLEGQVSSAWPGNNHNRPSMSLSASSVMSVGSQPDSIASGDSAPPAISTSKRLAFDSPVRYQNPPTVTTSADTISGTSHSAVSQSSSTVSLPAASLSSQVPKLFKSSVEPAFPSSQAASAPSAEESPAKQEVSVTSESAPTVQVPSSPITYSLATSSAARISPGQSLFGKSAPVTATNVSTSSANSTTAEGGGCGSVVTEAEQSSQVSGSAEVRGAEANDDDGAGHNDSAGESRDSCSGMPVSASDGRGERAATNETSSCESKRHRDSPSEIVTSSEERRDLDVIPESNMAAAADIEGMDVPDDAEGDDDIEVLEEGQDDTVQHVELLSDEDVSEQSMDDFEDEEEDGGMESDEEIDNGDSADVVVLSDGDDDAEEIGEVEMEDDQGDDELDEGDGLVVGHDDEALAADDNSLDAPAQGG</sequence>
<keyword evidence="4" id="KW-1185">Reference proteome</keyword>
<gene>
    <name evidence="3" type="ORF">ANCCAN_18004</name>
</gene>
<dbReference type="EMBL" id="JOJR01000587">
    <property type="protein sequence ID" value="RCN36128.1"/>
    <property type="molecule type" value="Genomic_DNA"/>
</dbReference>
<dbReference type="AlphaFoldDB" id="A0A368FXC2"/>
<feature type="compositionally biased region" description="Acidic residues" evidence="2">
    <location>
        <begin position="480"/>
        <end position="506"/>
    </location>
</feature>
<dbReference type="Gene3D" id="1.10.287.1490">
    <property type="match status" value="1"/>
</dbReference>
<evidence type="ECO:0000256" key="1">
    <source>
        <dbReference type="SAM" id="Coils"/>
    </source>
</evidence>
<feature type="non-terminal residue" evidence="3">
    <location>
        <position position="531"/>
    </location>
</feature>
<feature type="region of interest" description="Disordered" evidence="2">
    <location>
        <begin position="274"/>
        <end position="420"/>
    </location>
</feature>
<comment type="caution">
    <text evidence="3">The sequence shown here is derived from an EMBL/GenBank/DDBJ whole genome shotgun (WGS) entry which is preliminary data.</text>
</comment>